<dbReference type="PROSITE" id="PS51176">
    <property type="entry name" value="PDH_ADH"/>
    <property type="match status" value="1"/>
</dbReference>
<dbReference type="PANTHER" id="PTHR21363:SF0">
    <property type="entry name" value="PREPHENATE DEHYDROGENASE [NADP(+)]"/>
    <property type="match status" value="1"/>
</dbReference>
<proteinExistence type="predicted"/>
<dbReference type="Gene3D" id="3.40.50.720">
    <property type="entry name" value="NAD(P)-binding Rossmann-like Domain"/>
    <property type="match status" value="1"/>
</dbReference>
<dbReference type="GO" id="GO:0004665">
    <property type="term" value="F:prephenate dehydrogenase (NADP+) activity"/>
    <property type="evidence" value="ECO:0007669"/>
    <property type="project" value="InterPro"/>
</dbReference>
<dbReference type="InterPro" id="IPR036291">
    <property type="entry name" value="NAD(P)-bd_dom_sf"/>
</dbReference>
<dbReference type="SUPFAM" id="SSF51735">
    <property type="entry name" value="NAD(P)-binding Rossmann-fold domains"/>
    <property type="match status" value="1"/>
</dbReference>
<dbReference type="InterPro" id="IPR050812">
    <property type="entry name" value="Preph/Arog_dehydrog"/>
</dbReference>
<dbReference type="GO" id="GO:0050661">
    <property type="term" value="F:NADP binding"/>
    <property type="evidence" value="ECO:0007669"/>
    <property type="project" value="InterPro"/>
</dbReference>
<dbReference type="GO" id="GO:0006571">
    <property type="term" value="P:tyrosine biosynthetic process"/>
    <property type="evidence" value="ECO:0007669"/>
    <property type="project" value="InterPro"/>
</dbReference>
<accession>A0A7C4E2R5</accession>
<dbReference type="GO" id="GO:0008977">
    <property type="term" value="F:prephenate dehydrogenase (NAD+) activity"/>
    <property type="evidence" value="ECO:0007669"/>
    <property type="project" value="InterPro"/>
</dbReference>
<evidence type="ECO:0000256" key="1">
    <source>
        <dbReference type="ARBA" id="ARBA00023002"/>
    </source>
</evidence>
<comment type="caution">
    <text evidence="3">The sequence shown here is derived from an EMBL/GenBank/DDBJ whole genome shotgun (WGS) entry which is preliminary data.</text>
</comment>
<dbReference type="InterPro" id="IPR008927">
    <property type="entry name" value="6-PGluconate_DH-like_C_sf"/>
</dbReference>
<dbReference type="EMBL" id="DTAD01000089">
    <property type="protein sequence ID" value="HGN91097.1"/>
    <property type="molecule type" value="Genomic_DNA"/>
</dbReference>
<evidence type="ECO:0000313" key="3">
    <source>
        <dbReference type="EMBL" id="HGN91097.1"/>
    </source>
</evidence>
<sequence>MDRKRALVIGAGPMGLWMARNLARRGYSVAIYDKNRNKLKKIEGYGISAAKSLKEALSTSSLIVLAVGASNAAALLPKLMSTVSGKTILDISSIKTPVAKALAKHQSNSNMVVLVHPLFGPGTKKLKDKNIVFIPFRKPIEEYRVCEEVFHPCKILRMSVETHDRKMASAMALPRLLILALLKSWSMADVKPLTVSQKALMLVASPMLSESPNLFKEITEKNPYTEETLTDAVKTLNQFRNNPSTASRIFKQLQTKKLVKGYAKIYQLLEEAASKTV</sequence>
<protein>
    <submittedName>
        <fullName evidence="3">Prephenate dehydrogenase</fullName>
    </submittedName>
</protein>
<dbReference type="Pfam" id="PF03446">
    <property type="entry name" value="NAD_binding_2"/>
    <property type="match status" value="1"/>
</dbReference>
<keyword evidence="1" id="KW-0560">Oxidoreductase</keyword>
<name>A0A7C4E2R5_CALS0</name>
<dbReference type="GO" id="GO:0070403">
    <property type="term" value="F:NAD+ binding"/>
    <property type="evidence" value="ECO:0007669"/>
    <property type="project" value="TreeGrafter"/>
</dbReference>
<evidence type="ECO:0000259" key="2">
    <source>
        <dbReference type="PROSITE" id="PS51176"/>
    </source>
</evidence>
<dbReference type="PANTHER" id="PTHR21363">
    <property type="entry name" value="PREPHENATE DEHYDROGENASE"/>
    <property type="match status" value="1"/>
</dbReference>
<dbReference type="SUPFAM" id="SSF48179">
    <property type="entry name" value="6-phosphogluconate dehydrogenase C-terminal domain-like"/>
    <property type="match status" value="1"/>
</dbReference>
<organism evidence="3">
    <name type="scientific">Caldiarchaeum subterraneum</name>
    <dbReference type="NCBI Taxonomy" id="311458"/>
    <lineage>
        <taxon>Archaea</taxon>
        <taxon>Nitrososphaerota</taxon>
        <taxon>Candidatus Caldarchaeales</taxon>
        <taxon>Candidatus Caldarchaeaceae</taxon>
        <taxon>Candidatus Caldarchaeum</taxon>
    </lineage>
</organism>
<dbReference type="InterPro" id="IPR003099">
    <property type="entry name" value="Prephen_DH"/>
</dbReference>
<dbReference type="AlphaFoldDB" id="A0A7C4E2R5"/>
<reference evidence="3" key="1">
    <citation type="journal article" date="2020" name="mSystems">
        <title>Genome- and Community-Level Interaction Insights into Carbon Utilization and Element Cycling Functions of Hydrothermarchaeota in Hydrothermal Sediment.</title>
        <authorList>
            <person name="Zhou Z."/>
            <person name="Liu Y."/>
            <person name="Xu W."/>
            <person name="Pan J."/>
            <person name="Luo Z.H."/>
            <person name="Li M."/>
        </authorList>
    </citation>
    <scope>NUCLEOTIDE SEQUENCE [LARGE SCALE GENOMIC DNA]</scope>
    <source>
        <strain evidence="4">SpSt-1073</strain>
        <strain evidence="3">SpSt-613</strain>
    </source>
</reference>
<dbReference type="InterPro" id="IPR006115">
    <property type="entry name" value="6PGDH_NADP-bd"/>
</dbReference>
<dbReference type="EMBL" id="DRXG01000007">
    <property type="protein sequence ID" value="HHN51745.1"/>
    <property type="molecule type" value="Genomic_DNA"/>
</dbReference>
<evidence type="ECO:0000313" key="4">
    <source>
        <dbReference type="EMBL" id="HHN51745.1"/>
    </source>
</evidence>
<gene>
    <name evidence="4" type="ORF">ENM30_00360</name>
    <name evidence="3" type="ORF">ENT82_08265</name>
</gene>
<feature type="domain" description="Prephenate/arogenate dehydrogenase" evidence="2">
    <location>
        <begin position="4"/>
        <end position="277"/>
    </location>
</feature>